<dbReference type="InterPro" id="IPR018688">
    <property type="entry name" value="PpoB2-like"/>
</dbReference>
<dbReference type="Pfam" id="PF09948">
    <property type="entry name" value="PpoB2"/>
    <property type="match status" value="1"/>
</dbReference>
<dbReference type="AlphaFoldDB" id="A0A839DVN0"/>
<keyword evidence="3" id="KW-1185">Reference proteome</keyword>
<feature type="transmembrane region" description="Helical" evidence="1">
    <location>
        <begin position="63"/>
        <end position="84"/>
    </location>
</feature>
<sequence length="269" mass="28184">MTRQAQGRGIPSLRTWSRAELLLAGVLLVLAAGAWLLTSGLAVPDMRMGILTGMPPTEPRTRSLPIAFVLFLITWVVMMAAMMLPSIAPFTVGVGRLLGTRAGPGALTALTVGYLLVWSASGVFGYSVVRGFEALATGGSAIAVRAGAVVLLLAGAYQFTPFKQWCLVRCRSPLALVIRYADLASRSRRGALRVGLYHGGYCLGCCWALMAVLLAAGAMSLVWMAVVAAAIAVEKVLPRGEMFGYAVGVLLVAPGIALLVAPRLVTVVA</sequence>
<feature type="transmembrane region" description="Helical" evidence="1">
    <location>
        <begin position="134"/>
        <end position="154"/>
    </location>
</feature>
<name>A0A839DVN0_9PSEU</name>
<feature type="transmembrane region" description="Helical" evidence="1">
    <location>
        <begin position="243"/>
        <end position="265"/>
    </location>
</feature>
<keyword evidence="1" id="KW-0812">Transmembrane</keyword>
<dbReference type="EMBL" id="JACGWZ010000001">
    <property type="protein sequence ID" value="MBA8823345.1"/>
    <property type="molecule type" value="Genomic_DNA"/>
</dbReference>
<evidence type="ECO:0000313" key="3">
    <source>
        <dbReference type="Proteomes" id="UP000569329"/>
    </source>
</evidence>
<evidence type="ECO:0000313" key="2">
    <source>
        <dbReference type="EMBL" id="MBA8823345.1"/>
    </source>
</evidence>
<proteinExistence type="predicted"/>
<dbReference type="RefSeq" id="WP_182542671.1">
    <property type="nucleotide sequence ID" value="NZ_JACGWZ010000001.1"/>
</dbReference>
<keyword evidence="1" id="KW-1133">Transmembrane helix</keyword>
<feature type="transmembrane region" description="Helical" evidence="1">
    <location>
        <begin position="105"/>
        <end position="128"/>
    </location>
</feature>
<accession>A0A839DVN0</accession>
<comment type="caution">
    <text evidence="2">The sequence shown here is derived from an EMBL/GenBank/DDBJ whole genome shotgun (WGS) entry which is preliminary data.</text>
</comment>
<keyword evidence="1" id="KW-0472">Membrane</keyword>
<reference evidence="2 3" key="1">
    <citation type="submission" date="2020-07" db="EMBL/GenBank/DDBJ databases">
        <title>Sequencing the genomes of 1000 actinobacteria strains.</title>
        <authorList>
            <person name="Klenk H.-P."/>
        </authorList>
    </citation>
    <scope>NUCLEOTIDE SEQUENCE [LARGE SCALE GENOMIC DNA]</scope>
    <source>
        <strain evidence="2 3">DSM 45975</strain>
    </source>
</reference>
<gene>
    <name evidence="2" type="ORF">FHX42_000674</name>
</gene>
<protein>
    <submittedName>
        <fullName evidence="2">Putative metal-binding membrane protein</fullName>
    </submittedName>
</protein>
<organism evidence="2 3">
    <name type="scientific">Halosaccharopolyspora lacisalsi</name>
    <dbReference type="NCBI Taxonomy" id="1000566"/>
    <lineage>
        <taxon>Bacteria</taxon>
        <taxon>Bacillati</taxon>
        <taxon>Actinomycetota</taxon>
        <taxon>Actinomycetes</taxon>
        <taxon>Pseudonocardiales</taxon>
        <taxon>Pseudonocardiaceae</taxon>
        <taxon>Halosaccharopolyspora</taxon>
    </lineage>
</organism>
<feature type="transmembrane region" description="Helical" evidence="1">
    <location>
        <begin position="21"/>
        <end position="43"/>
    </location>
</feature>
<dbReference type="Proteomes" id="UP000569329">
    <property type="component" value="Unassembled WGS sequence"/>
</dbReference>
<evidence type="ECO:0000256" key="1">
    <source>
        <dbReference type="SAM" id="Phobius"/>
    </source>
</evidence>
<feature type="transmembrane region" description="Helical" evidence="1">
    <location>
        <begin position="201"/>
        <end position="231"/>
    </location>
</feature>